<gene>
    <name evidence="1" type="ORF">CCUS01_09719</name>
</gene>
<organism evidence="1 2">
    <name type="scientific">Colletotrichum cuscutae</name>
    <dbReference type="NCBI Taxonomy" id="1209917"/>
    <lineage>
        <taxon>Eukaryota</taxon>
        <taxon>Fungi</taxon>
        <taxon>Dikarya</taxon>
        <taxon>Ascomycota</taxon>
        <taxon>Pezizomycotina</taxon>
        <taxon>Sordariomycetes</taxon>
        <taxon>Hypocreomycetidae</taxon>
        <taxon>Glomerellales</taxon>
        <taxon>Glomerellaceae</taxon>
        <taxon>Colletotrichum</taxon>
        <taxon>Colletotrichum acutatum species complex</taxon>
    </lineage>
</organism>
<sequence length="233" mass="26893">MIFTHTSLNNYHSSTAASHIRLRHSIHCQMPITFLLAPSLLQEDGRPRGRSFLQRREVATSSFLGFESLNRADELKAIGLKATPLHLVVWVKEQENATMTRSRGGELAEHYRTRQRHLPKRREGYKSISRTVSSGLRSVLASSIEKGNKRGFLLSSIEVKQSRSRMKFNTSSFRIRSKRVFSLQQKHRKRKTSEYQPRSFDKIAEAKERQLEGSRLLPGENFSVETIFLHDEI</sequence>
<name>A0AAI9UFX4_9PEZI</name>
<protein>
    <submittedName>
        <fullName evidence="1">Uncharacterized protein</fullName>
    </submittedName>
</protein>
<proteinExistence type="predicted"/>
<reference evidence="1" key="1">
    <citation type="submission" date="2016-11" db="EMBL/GenBank/DDBJ databases">
        <title>The genome sequence of Colletotrichum cuscutae.</title>
        <authorList>
            <person name="Baroncelli R."/>
        </authorList>
    </citation>
    <scope>NUCLEOTIDE SEQUENCE</scope>
    <source>
        <strain evidence="1">IMI 304802</strain>
    </source>
</reference>
<dbReference type="Proteomes" id="UP001239213">
    <property type="component" value="Unassembled WGS sequence"/>
</dbReference>
<evidence type="ECO:0000313" key="1">
    <source>
        <dbReference type="EMBL" id="KAK1457605.1"/>
    </source>
</evidence>
<keyword evidence="2" id="KW-1185">Reference proteome</keyword>
<dbReference type="EMBL" id="MPDP01000281">
    <property type="protein sequence ID" value="KAK1457605.1"/>
    <property type="molecule type" value="Genomic_DNA"/>
</dbReference>
<comment type="caution">
    <text evidence="1">The sequence shown here is derived from an EMBL/GenBank/DDBJ whole genome shotgun (WGS) entry which is preliminary data.</text>
</comment>
<accession>A0AAI9UFX4</accession>
<evidence type="ECO:0000313" key="2">
    <source>
        <dbReference type="Proteomes" id="UP001239213"/>
    </source>
</evidence>
<dbReference type="AlphaFoldDB" id="A0AAI9UFX4"/>